<reference evidence="3" key="1">
    <citation type="journal article" date="2007" name="BMC Genomics">
        <title>A genomic survey of the fish parasite Spironucleus salmonicida indicates genomic plasticity among diplomonads and significant lateral gene transfer in eukaryote genome evolution.</title>
        <authorList>
            <person name="Andersson J.O."/>
            <person name="Sjogren A.M."/>
            <person name="Horner D.S."/>
            <person name="Murphy C.A."/>
            <person name="Dyal P.L."/>
            <person name="Svard S.G."/>
            <person name="Logsdon J.M.Jr."/>
            <person name="Ragan M.A."/>
            <person name="Hirt R.P."/>
            <person name="Roger A.J."/>
        </authorList>
    </citation>
    <scope>NUCLEOTIDE SEQUENCE</scope>
    <source>
        <strain evidence="3">ATCC 50380</strain>
    </source>
</reference>
<sequence length="858" mass="91445">MPGRHLRPGAAVQLHPGLPLGPAHAHAGRQPGRYGAAEPRRAALSRALTHRFSGYDIARVRPHPAQSAGSRYTCSTAQPGSPSHPQGRAQGNASPCFRIRPSHFRIGPPARFRPTYPRIRLAELQKRTPYCIPFCCEFGPEECVSTNRSIRQNGLREHPLSRRIAGLQYTKIAPPRPHPKRNRSCARATRPSGPTSPACWPPLASPWRATTRSSCPAASTRRHGASSQMRSDTYSTFGPALETPRQHYNLPHSRLPRQTLEGRAPSLQKPSFSEYLIRKSNLYYVYFTLFIWVQYPSQPIPFHKMADPGTCVDFLSSCKAGFYCPEDGQPGRKCLVCSEQTGYFNSCNCQDSVVTPHCRECAGGVCTVCVDSTYLENGACEDCIPGCERCVDGRTCLACEHGYLMNTATNRCEAVCKMNSECDYGENQFCDQSNKTCKACRNNCEFCLADNVCTQCSSRDHALNHDGTCTTECPNLQNGQYCKNGTAMTCAPGLTSDCKCGFAINCASCTSSGNSCATCVPNTSKDRDGKCLVCAEGYELLNSSCWPKNNVPPVSGTCSSEVSSCRAGYFCDATGTKILLCKPCSASIKPGQGCYCTDGVATADCLSCSGATCATCISGSFLAGGKCERCPVNCAVCANAGTCTTCATGYISDPDGKCVLACKVDKDCKNGVAEFCDRTTGKCASCIQNCQTCGDTSTCKKCKSGYSLVPSAKQCIVSCRSSQDCSGGVSQFCNSATGLCGNCSANCAACASSTVCSSCSAGFVATTSGVCVKGCANLQNGQYCKDAAAASCAEGIDSQCKCGDNVNCATCDLKTVQCEKCLKGILKDESGKCMKCLAGHTLIGSQQTNLIQPLILLF</sequence>
<feature type="domain" description="EGF-like" evidence="2">
    <location>
        <begin position="682"/>
        <end position="716"/>
    </location>
</feature>
<feature type="region of interest" description="Disordered" evidence="1">
    <location>
        <begin position="58"/>
        <end position="93"/>
    </location>
</feature>
<dbReference type="InterPro" id="IPR052798">
    <property type="entry name" value="Giardia_VSA"/>
</dbReference>
<feature type="non-terminal residue" evidence="3">
    <location>
        <position position="858"/>
    </location>
</feature>
<accession>A1Y027</accession>
<dbReference type="SMART" id="SM00261">
    <property type="entry name" value="FU"/>
    <property type="match status" value="7"/>
</dbReference>
<feature type="region of interest" description="Disordered" evidence="1">
    <location>
        <begin position="214"/>
        <end position="240"/>
    </location>
</feature>
<dbReference type="SUPFAM" id="SSF57184">
    <property type="entry name" value="Growth factor receptor domain"/>
    <property type="match status" value="4"/>
</dbReference>
<dbReference type="PANTHER" id="PTHR23275:SF100">
    <property type="entry name" value="EGF-LIKE DOMAIN-CONTAINING PROTEIN"/>
    <property type="match status" value="1"/>
</dbReference>
<feature type="domain" description="EGF-like" evidence="2">
    <location>
        <begin position="379"/>
        <end position="413"/>
    </location>
</feature>
<feature type="domain" description="EGF-like" evidence="2">
    <location>
        <begin position="508"/>
        <end position="559"/>
    </location>
</feature>
<feature type="region of interest" description="Disordered" evidence="1">
    <location>
        <begin position="171"/>
        <end position="201"/>
    </location>
</feature>
<evidence type="ECO:0000259" key="2">
    <source>
        <dbReference type="SMART" id="SM00181"/>
    </source>
</evidence>
<dbReference type="Gene3D" id="2.10.220.10">
    <property type="entry name" value="Hormone Receptor, Insulin-like Growth Factor Receptor 1, Chain A, domain 2"/>
    <property type="match status" value="3"/>
</dbReference>
<feature type="compositionally biased region" description="Polar residues" evidence="1">
    <location>
        <begin position="225"/>
        <end position="236"/>
    </location>
</feature>
<name>A1Y027_SPIBA</name>
<proteinExistence type="predicted"/>
<feature type="domain" description="EGF-like" evidence="2">
    <location>
        <begin position="742"/>
        <end position="772"/>
    </location>
</feature>
<dbReference type="SMART" id="SM00181">
    <property type="entry name" value="EGF"/>
    <property type="match status" value="5"/>
</dbReference>
<evidence type="ECO:0000256" key="1">
    <source>
        <dbReference type="SAM" id="MobiDB-lite"/>
    </source>
</evidence>
<feature type="region of interest" description="Disordered" evidence="1">
    <location>
        <begin position="14"/>
        <end position="40"/>
    </location>
</feature>
<evidence type="ECO:0000313" key="3">
    <source>
        <dbReference type="EMBL" id="ABI15612.1"/>
    </source>
</evidence>
<dbReference type="PANTHER" id="PTHR23275">
    <property type="entry name" value="CABRIOLET.-RELATED"/>
    <property type="match status" value="1"/>
</dbReference>
<dbReference type="InterPro" id="IPR009030">
    <property type="entry name" value="Growth_fac_rcpt_cys_sf"/>
</dbReference>
<feature type="domain" description="EGF-like" evidence="2">
    <location>
        <begin position="629"/>
        <end position="659"/>
    </location>
</feature>
<feature type="compositionally biased region" description="Polar residues" evidence="1">
    <location>
        <begin position="67"/>
        <end position="93"/>
    </location>
</feature>
<organism evidence="3">
    <name type="scientific">Spironucleus barkhanus</name>
    <dbReference type="NCBI Taxonomy" id="103874"/>
    <lineage>
        <taxon>Eukaryota</taxon>
        <taxon>Metamonada</taxon>
        <taxon>Diplomonadida</taxon>
        <taxon>Hexamitidae</taxon>
        <taxon>Hexamitinae</taxon>
        <taxon>Spironucleus</taxon>
    </lineage>
</organism>
<protein>
    <recommendedName>
        <fullName evidence="2">EGF-like domain-containing protein</fullName>
    </recommendedName>
</protein>
<dbReference type="InterPro" id="IPR006212">
    <property type="entry name" value="Furin_repeat"/>
</dbReference>
<dbReference type="EMBL" id="DQ812528">
    <property type="protein sequence ID" value="ABI15612.1"/>
    <property type="molecule type" value="Genomic_DNA"/>
</dbReference>
<dbReference type="AlphaFoldDB" id="A1Y027"/>
<dbReference type="InterPro" id="IPR000742">
    <property type="entry name" value="EGF"/>
</dbReference>